<dbReference type="Gene3D" id="3.20.20.10">
    <property type="entry name" value="Alanine racemase"/>
    <property type="match status" value="1"/>
</dbReference>
<keyword evidence="2 4" id="KW-0663">Pyridoxal phosphate</keyword>
<dbReference type="SUPFAM" id="SSF51419">
    <property type="entry name" value="PLP-binding barrel"/>
    <property type="match status" value="1"/>
</dbReference>
<dbReference type="InterPro" id="IPR020622">
    <property type="entry name" value="Ala_racemase_pyridoxalP-BS"/>
</dbReference>
<evidence type="ECO:0000259" key="5">
    <source>
        <dbReference type="SMART" id="SM01005"/>
    </source>
</evidence>
<dbReference type="Pfam" id="PF00842">
    <property type="entry name" value="Ala_racemase_C"/>
    <property type="match status" value="1"/>
</dbReference>
<comment type="pathway">
    <text evidence="4">Amino-acid biosynthesis; D-alanine biosynthesis; D-alanine from L-alanine: step 1/1.</text>
</comment>
<sequence length="382" mass="43059">MSERYYRSSLISVDLPAIAKNYQVFGKLHPNKTIIPVVKANAYGLGSVHVARYLMEQGVEFFAVATLDEAVELRMHGVSAKIIVLGVIPHENVQKAIQHRVAMTVPSKEWLMHALNHIDTNNEKDIWLHIKIDSGMNRLGIKDQEEYQQTIQLIEDSSHLIFEGVYTHFACADEPGDAIEQQQTHFETVVNTAEKPQYIHSQNSAGSLRADYPFCNAIRIGISLYGYYPSEYIANNVSARLQPSVKWLSEVVETKYIEPGEAVSYGWEFKAERKMKIAILPIGYADGFLRSMSGFKVAIGNHNCPIIGRVCMDQTIIEIPDHIEVGDEVILMDNHMSSNQSAEAVARQQHTINYEVLCNLSRRLPRLYNNGDGTVITNELLK</sequence>
<evidence type="ECO:0000256" key="3">
    <source>
        <dbReference type="ARBA" id="ARBA00023235"/>
    </source>
</evidence>
<protein>
    <recommendedName>
        <fullName evidence="4">Alanine racemase</fullName>
        <ecNumber evidence="4">5.1.1.1</ecNumber>
    </recommendedName>
</protein>
<dbReference type="PANTHER" id="PTHR30511">
    <property type="entry name" value="ALANINE RACEMASE"/>
    <property type="match status" value="1"/>
</dbReference>
<dbReference type="PANTHER" id="PTHR30511:SF0">
    <property type="entry name" value="ALANINE RACEMASE, CATABOLIC-RELATED"/>
    <property type="match status" value="1"/>
</dbReference>
<proteinExistence type="inferred from homology"/>
<dbReference type="NCBIfam" id="TIGR00492">
    <property type="entry name" value="alr"/>
    <property type="match status" value="1"/>
</dbReference>
<feature type="binding site" evidence="4">
    <location>
        <position position="138"/>
    </location>
    <ligand>
        <name>substrate</name>
    </ligand>
</feature>
<name>A0ABT2QRG2_9STAP</name>
<feature type="domain" description="Alanine racemase C-terminal" evidence="5">
    <location>
        <begin position="244"/>
        <end position="369"/>
    </location>
</feature>
<dbReference type="CDD" id="cd00430">
    <property type="entry name" value="PLPDE_III_AR"/>
    <property type="match status" value="1"/>
</dbReference>
<keyword evidence="7" id="KW-1185">Reference proteome</keyword>
<gene>
    <name evidence="6" type="primary">alr</name>
    <name evidence="6" type="ORF">N9R04_07430</name>
</gene>
<keyword evidence="3 4" id="KW-0413">Isomerase</keyword>
<feature type="active site" description="Proton acceptor; specific for D-alanine" evidence="4">
    <location>
        <position position="39"/>
    </location>
</feature>
<evidence type="ECO:0000256" key="1">
    <source>
        <dbReference type="ARBA" id="ARBA00001933"/>
    </source>
</evidence>
<comment type="catalytic activity">
    <reaction evidence="4">
        <text>L-alanine = D-alanine</text>
        <dbReference type="Rhea" id="RHEA:20249"/>
        <dbReference type="ChEBI" id="CHEBI:57416"/>
        <dbReference type="ChEBI" id="CHEBI:57972"/>
        <dbReference type="EC" id="5.1.1.1"/>
    </reaction>
</comment>
<dbReference type="InterPro" id="IPR000821">
    <property type="entry name" value="Ala_racemase"/>
</dbReference>
<dbReference type="SMART" id="SM01005">
    <property type="entry name" value="Ala_racemase_C"/>
    <property type="match status" value="1"/>
</dbReference>
<dbReference type="InterPro" id="IPR001608">
    <property type="entry name" value="Ala_racemase_N"/>
</dbReference>
<dbReference type="SUPFAM" id="SSF50621">
    <property type="entry name" value="Alanine racemase C-terminal domain-like"/>
    <property type="match status" value="1"/>
</dbReference>
<reference evidence="6 7" key="1">
    <citation type="journal article" date="2023" name="Int. J. Syst. Evol. Microbiol.">
        <title>Streptococcus sciuri sp. nov., Staphylococcus marylandisciuri sp. nov. and Staphylococcus americanisciuri sp. nov., isolated from faeces of eastern grey squirrel (Sciurus carolinensis).</title>
        <authorList>
            <person name="Volokhov D.V."/>
            <person name="Zagorodnyaya T.A."/>
            <person name="Furtak V.A."/>
            <person name="Nattanmai G."/>
            <person name="Randall L."/>
            <person name="Jose S."/>
            <person name="Gao Y."/>
            <person name="Eisenberg T."/>
            <person name="Delmonte P."/>
            <person name="Blom J."/>
            <person name="Mitchell K.K."/>
        </authorList>
    </citation>
    <scope>NUCLEOTIDE SEQUENCE [LARGE SCALE GENOMIC DNA]</scope>
    <source>
        <strain evidence="6 7">SQ8-PEA</strain>
    </source>
</reference>
<dbReference type="HAMAP" id="MF_01201">
    <property type="entry name" value="Ala_racemase"/>
    <property type="match status" value="1"/>
</dbReference>
<dbReference type="GO" id="GO:0008784">
    <property type="term" value="F:alanine racemase activity"/>
    <property type="evidence" value="ECO:0007669"/>
    <property type="project" value="UniProtKB-EC"/>
</dbReference>
<dbReference type="InterPro" id="IPR011079">
    <property type="entry name" value="Ala_racemase_C"/>
</dbReference>
<dbReference type="Gene3D" id="2.40.37.10">
    <property type="entry name" value="Lyase, Ornithine Decarboxylase, Chain A, domain 1"/>
    <property type="match status" value="1"/>
</dbReference>
<evidence type="ECO:0000313" key="6">
    <source>
        <dbReference type="EMBL" id="MCU5746543.1"/>
    </source>
</evidence>
<dbReference type="InterPro" id="IPR009006">
    <property type="entry name" value="Ala_racemase/Decarboxylase_C"/>
</dbReference>
<evidence type="ECO:0000256" key="2">
    <source>
        <dbReference type="ARBA" id="ARBA00022898"/>
    </source>
</evidence>
<feature type="binding site" evidence="4">
    <location>
        <position position="312"/>
    </location>
    <ligand>
        <name>substrate</name>
    </ligand>
</feature>
<dbReference type="EC" id="5.1.1.1" evidence="4"/>
<dbReference type="Pfam" id="PF01168">
    <property type="entry name" value="Ala_racemase_N"/>
    <property type="match status" value="1"/>
</dbReference>
<feature type="active site" description="Proton acceptor; specific for L-alanine" evidence="4">
    <location>
        <position position="265"/>
    </location>
</feature>
<organism evidence="6 7">
    <name type="scientific">Staphylococcus marylandisciuri</name>
    <dbReference type="NCBI Taxonomy" id="2981529"/>
    <lineage>
        <taxon>Bacteria</taxon>
        <taxon>Bacillati</taxon>
        <taxon>Bacillota</taxon>
        <taxon>Bacilli</taxon>
        <taxon>Bacillales</taxon>
        <taxon>Staphylococcaceae</taxon>
        <taxon>Staphylococcus</taxon>
    </lineage>
</organism>
<dbReference type="PRINTS" id="PR00992">
    <property type="entry name" value="ALARACEMASE"/>
</dbReference>
<accession>A0ABT2QRG2</accession>
<dbReference type="InterPro" id="IPR029066">
    <property type="entry name" value="PLP-binding_barrel"/>
</dbReference>
<evidence type="ECO:0000256" key="4">
    <source>
        <dbReference type="HAMAP-Rule" id="MF_01201"/>
    </source>
</evidence>
<comment type="cofactor">
    <cofactor evidence="1 4">
        <name>pyridoxal 5'-phosphate</name>
        <dbReference type="ChEBI" id="CHEBI:597326"/>
    </cofactor>
</comment>
<dbReference type="EMBL" id="JAOPKZ010000012">
    <property type="protein sequence ID" value="MCU5746543.1"/>
    <property type="molecule type" value="Genomic_DNA"/>
</dbReference>
<feature type="modified residue" description="N6-(pyridoxal phosphate)lysine" evidence="4">
    <location>
        <position position="39"/>
    </location>
</feature>
<comment type="caution">
    <text evidence="6">The sequence shown here is derived from an EMBL/GenBank/DDBJ whole genome shotgun (WGS) entry which is preliminary data.</text>
</comment>
<comment type="function">
    <text evidence="4">Catalyzes the interconversion of L-alanine and D-alanine. May also act on other amino acids.</text>
</comment>
<comment type="similarity">
    <text evidence="4">Belongs to the alanine racemase family.</text>
</comment>
<dbReference type="Proteomes" id="UP001209553">
    <property type="component" value="Unassembled WGS sequence"/>
</dbReference>
<dbReference type="PROSITE" id="PS00395">
    <property type="entry name" value="ALANINE_RACEMASE"/>
    <property type="match status" value="1"/>
</dbReference>
<dbReference type="RefSeq" id="WP_262856155.1">
    <property type="nucleotide sequence ID" value="NZ_JAOPKZ010000012.1"/>
</dbReference>
<evidence type="ECO:0000313" key="7">
    <source>
        <dbReference type="Proteomes" id="UP001209553"/>
    </source>
</evidence>